<dbReference type="PROSITE" id="PS51444">
    <property type="entry name" value="FH2"/>
    <property type="match status" value="1"/>
</dbReference>
<dbReference type="Pfam" id="PF02181">
    <property type="entry name" value="FH2"/>
    <property type="match status" value="1"/>
</dbReference>
<accession>A0A6A4VME0</accession>
<evidence type="ECO:0000256" key="1">
    <source>
        <dbReference type="SAM" id="MobiDB-lite"/>
    </source>
</evidence>
<dbReference type="EMBL" id="VIIS01001659">
    <property type="protein sequence ID" value="KAF0294783.1"/>
    <property type="molecule type" value="Genomic_DNA"/>
</dbReference>
<name>A0A6A4VME0_AMPAM</name>
<dbReference type="GO" id="GO:0030838">
    <property type="term" value="P:positive regulation of actin filament polymerization"/>
    <property type="evidence" value="ECO:0007669"/>
    <property type="project" value="TreeGrafter"/>
</dbReference>
<protein>
    <submittedName>
        <fullName evidence="3">Disheveled-associated activator of morphogenesis 2</fullName>
    </submittedName>
</protein>
<dbReference type="Gene3D" id="1.20.58.2220">
    <property type="entry name" value="Formin, FH2 domain"/>
    <property type="match status" value="1"/>
</dbReference>
<comment type="caution">
    <text evidence="3">The sequence shown here is derived from an EMBL/GenBank/DDBJ whole genome shotgun (WGS) entry which is preliminary data.</text>
</comment>
<evidence type="ECO:0000313" key="4">
    <source>
        <dbReference type="Proteomes" id="UP000440578"/>
    </source>
</evidence>
<keyword evidence="4" id="KW-1185">Reference proteome</keyword>
<dbReference type="AlphaFoldDB" id="A0A6A4VME0"/>
<dbReference type="Proteomes" id="UP000440578">
    <property type="component" value="Unassembled WGS sequence"/>
</dbReference>
<gene>
    <name evidence="3" type="primary">DAAM2_0</name>
    <name evidence="3" type="ORF">FJT64_007606</name>
</gene>
<reference evidence="3 4" key="1">
    <citation type="submission" date="2019-07" db="EMBL/GenBank/DDBJ databases">
        <title>Draft genome assembly of a fouling barnacle, Amphibalanus amphitrite (Darwin, 1854): The first reference genome for Thecostraca.</title>
        <authorList>
            <person name="Kim W."/>
        </authorList>
    </citation>
    <scope>NUCLEOTIDE SEQUENCE [LARGE SCALE GENOMIC DNA]</scope>
    <source>
        <strain evidence="3">SNU_AA5</strain>
        <tissue evidence="3">Soma without cirri and trophi</tissue>
    </source>
</reference>
<dbReference type="OrthoDB" id="1104827at2759"/>
<feature type="region of interest" description="Disordered" evidence="1">
    <location>
        <begin position="112"/>
        <end position="133"/>
    </location>
</feature>
<evidence type="ECO:0000313" key="3">
    <source>
        <dbReference type="EMBL" id="KAF0294783.1"/>
    </source>
</evidence>
<dbReference type="PANTHER" id="PTHR45725:SF1">
    <property type="entry name" value="DISHEVELLED ASSOCIATED ACTIVATOR OF MORPHOGENESIS, ISOFORM D"/>
    <property type="match status" value="1"/>
</dbReference>
<dbReference type="InterPro" id="IPR051425">
    <property type="entry name" value="Formin_Homology"/>
</dbReference>
<feature type="domain" description="FH2" evidence="2">
    <location>
        <begin position="1"/>
        <end position="125"/>
    </location>
</feature>
<dbReference type="InterPro" id="IPR015425">
    <property type="entry name" value="FH2_Formin"/>
</dbReference>
<dbReference type="PANTHER" id="PTHR45725">
    <property type="entry name" value="FORMIN HOMOLOGY 2 FAMILY MEMBER"/>
    <property type="match status" value="1"/>
</dbReference>
<organism evidence="3 4">
    <name type="scientific">Amphibalanus amphitrite</name>
    <name type="common">Striped barnacle</name>
    <name type="synonym">Balanus amphitrite</name>
    <dbReference type="NCBI Taxonomy" id="1232801"/>
    <lineage>
        <taxon>Eukaryota</taxon>
        <taxon>Metazoa</taxon>
        <taxon>Ecdysozoa</taxon>
        <taxon>Arthropoda</taxon>
        <taxon>Crustacea</taxon>
        <taxon>Multicrustacea</taxon>
        <taxon>Cirripedia</taxon>
        <taxon>Thoracica</taxon>
        <taxon>Thoracicalcarea</taxon>
        <taxon>Balanomorpha</taxon>
        <taxon>Balanoidea</taxon>
        <taxon>Balanidae</taxon>
        <taxon>Amphibalaninae</taxon>
        <taxon>Amphibalanus</taxon>
    </lineage>
</organism>
<sequence length="183" mass="21465">MLPNMSELQKDMALIRTGLKDIQKELDFQRSRPADSSDLFVPTMKEFAAKATYKCRQLEDEFSDMRARFEKVVQFFGEEPNTTNPDEFFGIFDAFLTSFAAATEDNINVRKKREEEEKDFDMNRSDAKQDQNREFDDLISALRTGEVFSESFRCAKRKKKSPPSLARRESRYEESRERAIRIV</sequence>
<dbReference type="SUPFAM" id="SSF101447">
    <property type="entry name" value="Formin homology 2 domain (FH2 domain)"/>
    <property type="match status" value="1"/>
</dbReference>
<proteinExistence type="predicted"/>
<evidence type="ECO:0000259" key="2">
    <source>
        <dbReference type="PROSITE" id="PS51444"/>
    </source>
</evidence>
<dbReference type="InterPro" id="IPR042201">
    <property type="entry name" value="FH2_Formin_sf"/>
</dbReference>